<protein>
    <submittedName>
        <fullName evidence="5">Uncharacterized protein</fullName>
    </submittedName>
</protein>
<organism evidence="5 6">
    <name type="scientific">Alteromonas stellipolaris</name>
    <dbReference type="NCBI Taxonomy" id="233316"/>
    <lineage>
        <taxon>Bacteria</taxon>
        <taxon>Pseudomonadati</taxon>
        <taxon>Pseudomonadota</taxon>
        <taxon>Gammaproteobacteria</taxon>
        <taxon>Alteromonadales</taxon>
        <taxon>Alteromonadaceae</taxon>
        <taxon>Alteromonas/Salinimonas group</taxon>
        <taxon>Alteromonas</taxon>
    </lineage>
</organism>
<dbReference type="SUPFAM" id="SSF53756">
    <property type="entry name" value="UDP-Glycosyltransferase/glycogen phosphorylase"/>
    <property type="match status" value="1"/>
</dbReference>
<dbReference type="EMBL" id="CP013926">
    <property type="protein sequence ID" value="AMJ75778.1"/>
    <property type="molecule type" value="Genomic_DNA"/>
</dbReference>
<dbReference type="InterPro" id="IPR001296">
    <property type="entry name" value="Glyco_trans_1"/>
</dbReference>
<keyword evidence="2" id="KW-0808">Transferase</keyword>
<dbReference type="Proteomes" id="UP000056750">
    <property type="component" value="Chromosome"/>
</dbReference>
<evidence type="ECO:0000259" key="4">
    <source>
        <dbReference type="Pfam" id="PF13439"/>
    </source>
</evidence>
<reference evidence="5 6" key="1">
    <citation type="submission" date="2015-12" db="EMBL/GenBank/DDBJ databases">
        <title>Intraspecies pangenome expansion in the marine bacterium Alteromonas.</title>
        <authorList>
            <person name="Lopez-Perez M."/>
            <person name="Rodriguez-Valera F."/>
        </authorList>
    </citation>
    <scope>NUCLEOTIDE SEQUENCE [LARGE SCALE GENOMIC DNA]</scope>
    <source>
        <strain evidence="5 6">LMG 21861</strain>
    </source>
</reference>
<name>A0ABM5YML4_9ALTE</name>
<proteinExistence type="predicted"/>
<keyword evidence="1" id="KW-0328">Glycosyltransferase</keyword>
<accession>A0ABM5YML4</accession>
<evidence type="ECO:0000313" key="6">
    <source>
        <dbReference type="Proteomes" id="UP000056750"/>
    </source>
</evidence>
<dbReference type="PANTHER" id="PTHR12526:SF510">
    <property type="entry name" value="D-INOSITOL 3-PHOSPHATE GLYCOSYLTRANSFERASE"/>
    <property type="match status" value="1"/>
</dbReference>
<feature type="domain" description="Glycosyltransferase subfamily 4-like N-terminal" evidence="4">
    <location>
        <begin position="18"/>
        <end position="216"/>
    </location>
</feature>
<evidence type="ECO:0000313" key="5">
    <source>
        <dbReference type="EMBL" id="AMJ75778.1"/>
    </source>
</evidence>
<sequence>MKQRILVVSHGHPDFSLGGAEIAAYNLFEAFKKNENVEDTWFLARADRGRGITGQIHKRRDNEYLWEQGVADWHLMKSAHQESVTTWFVDLLKSLKPTVVHIHHYAHIGLEFIRAIKKYDSSIKVYLTLHEYMAICKHNGQMVKTGKEMKLCSSESYDECRGCFPENTAEDFWLRKHHFKSAFDLADGFISPSEFLRQRYLNWGIKQDDIVVIENGQSDLPPIAPRPIAENETRNRFGYFGQVNPYKGIDILLEALRSMTKEERKLVLVEIHGSNLETQSGDFQIKIKKLAKKLIAEGCLRWVGPYRPDEQRTRLKEIDWVIVPSIWWENSPMVIQEAFTAGRPLIVSNIGGMAEKVQDGVDGLHFSARNPLELANKLKYAVSNITLWNDLHQNIASPLSYTECAEEHMAFFETR</sequence>
<evidence type="ECO:0000259" key="3">
    <source>
        <dbReference type="Pfam" id="PF00534"/>
    </source>
</evidence>
<keyword evidence="6" id="KW-1185">Reference proteome</keyword>
<gene>
    <name evidence="5" type="ORF">AVL57_18515</name>
</gene>
<dbReference type="InterPro" id="IPR028098">
    <property type="entry name" value="Glyco_trans_4-like_N"/>
</dbReference>
<feature type="domain" description="Glycosyl transferase family 1" evidence="3">
    <location>
        <begin position="227"/>
        <end position="392"/>
    </location>
</feature>
<dbReference type="PANTHER" id="PTHR12526">
    <property type="entry name" value="GLYCOSYLTRANSFERASE"/>
    <property type="match status" value="1"/>
</dbReference>
<dbReference type="Pfam" id="PF00534">
    <property type="entry name" value="Glycos_transf_1"/>
    <property type="match status" value="1"/>
</dbReference>
<dbReference type="RefSeq" id="WP_057795846.1">
    <property type="nucleotide sequence ID" value="NZ_CP013926.1"/>
</dbReference>
<evidence type="ECO:0000256" key="2">
    <source>
        <dbReference type="ARBA" id="ARBA00022679"/>
    </source>
</evidence>
<dbReference type="Gene3D" id="3.40.50.2000">
    <property type="entry name" value="Glycogen Phosphorylase B"/>
    <property type="match status" value="2"/>
</dbReference>
<evidence type="ECO:0000256" key="1">
    <source>
        <dbReference type="ARBA" id="ARBA00022676"/>
    </source>
</evidence>
<dbReference type="CDD" id="cd03823">
    <property type="entry name" value="GT4_ExpE7-like"/>
    <property type="match status" value="1"/>
</dbReference>
<dbReference type="Pfam" id="PF13439">
    <property type="entry name" value="Glyco_transf_4"/>
    <property type="match status" value="1"/>
</dbReference>